<evidence type="ECO:0000313" key="1">
    <source>
        <dbReference type="EMBL" id="KAI9509029.1"/>
    </source>
</evidence>
<gene>
    <name evidence="1" type="ORF">F5148DRAFT_1375430</name>
</gene>
<sequence length="760" mass="85764">MTVIFPVFKFLRTFPFARGHIQSFLAFLGRRFRACWGIFLGKPGTFRAHKPARPPFFGARTSSNSLSGSAVLISGSNVPTMASHVTLHELAQGQQAIVAQTALTPSILSADDPLVPNAPTQFEGRNLTWRSSGNLSIRSRASDRLSIITTSPELIHDPVGQPSRTPGTIHRQFWSCPESSCSSEQLSRPSSPMTRTHTANPRLEIILTSPAHGDGRFSPVNQPSPPSYSHEPRNLPPMYENRRRQSLTSIVIQNPSTESLPLSSSINPPPLTDEPFAIDTVTTRLSPVSVAEEGHDKPSQLSPSISSIDYFLPDGRIVQLINSDQVPRYTRNVTIPREEIPYHVEPLTTVFPYFPELSNPEQGFFKQDCSPWIAATHPDGALYFYDRERRLFTDTDMHNPTLRDEMEDFYHYLQQILRVDQLSIPSEDYDLVLDVMATEDQRISWSYYYACHETRCLFWLETYDASYMISELYGVKSPAHVRHRLESLYWTHWSLYPAIFDNRRLPPEAYDELIGILSHGCIDVLTSRSSTLPYDDDTMQKMIGFVQSAKNAKGGEAYYVAGTTRLLSFFAHWRFLYFHGQRHARLIRDQSVYDKSNRERSILITLMSPLLLLAPELYLRDSEKLWTDEVIIEPAWKGFMTKLLTEWIDITLWSTVMLAANVGFLAISGVMSSTIDGGTLEKVHQVGILPSSSQIASSFSVAASSGSIVIGMLLVRYNRTKQALDPSEASTYLYNISHSIFGLEPMAIIFSLPWAFLVWS</sequence>
<keyword evidence="2" id="KW-1185">Reference proteome</keyword>
<protein>
    <submittedName>
        <fullName evidence="1">Uncharacterized protein</fullName>
    </submittedName>
</protein>
<accession>A0ACC0UBE6</accession>
<evidence type="ECO:0000313" key="2">
    <source>
        <dbReference type="Proteomes" id="UP001207468"/>
    </source>
</evidence>
<comment type="caution">
    <text evidence="1">The sequence shown here is derived from an EMBL/GenBank/DDBJ whole genome shotgun (WGS) entry which is preliminary data.</text>
</comment>
<name>A0ACC0UBE6_9AGAM</name>
<proteinExistence type="predicted"/>
<dbReference type="EMBL" id="JAGFNK010000073">
    <property type="protein sequence ID" value="KAI9509029.1"/>
    <property type="molecule type" value="Genomic_DNA"/>
</dbReference>
<organism evidence="1 2">
    <name type="scientific">Russula earlei</name>
    <dbReference type="NCBI Taxonomy" id="71964"/>
    <lineage>
        <taxon>Eukaryota</taxon>
        <taxon>Fungi</taxon>
        <taxon>Dikarya</taxon>
        <taxon>Basidiomycota</taxon>
        <taxon>Agaricomycotina</taxon>
        <taxon>Agaricomycetes</taxon>
        <taxon>Russulales</taxon>
        <taxon>Russulaceae</taxon>
        <taxon>Russula</taxon>
    </lineage>
</organism>
<dbReference type="Proteomes" id="UP001207468">
    <property type="component" value="Unassembled WGS sequence"/>
</dbReference>
<reference evidence="1" key="1">
    <citation type="submission" date="2021-03" db="EMBL/GenBank/DDBJ databases">
        <title>Evolutionary priming and transition to the ectomycorrhizal habit in an iconic lineage of mushroom-forming fungi: is preadaptation a requirement?</title>
        <authorList>
            <consortium name="DOE Joint Genome Institute"/>
            <person name="Looney B.P."/>
            <person name="Miyauchi S."/>
            <person name="Morin E."/>
            <person name="Drula E."/>
            <person name="Courty P.E."/>
            <person name="Chicoki N."/>
            <person name="Fauchery L."/>
            <person name="Kohler A."/>
            <person name="Kuo A."/>
            <person name="LaButti K."/>
            <person name="Pangilinan J."/>
            <person name="Lipzen A."/>
            <person name="Riley R."/>
            <person name="Andreopoulos W."/>
            <person name="He G."/>
            <person name="Johnson J."/>
            <person name="Barry K.W."/>
            <person name="Grigoriev I.V."/>
            <person name="Nagy L."/>
            <person name="Hibbett D."/>
            <person name="Henrissat B."/>
            <person name="Matheny P.B."/>
            <person name="Labbe J."/>
            <person name="Martin A.F."/>
        </authorList>
    </citation>
    <scope>NUCLEOTIDE SEQUENCE</scope>
    <source>
        <strain evidence="1">BPL698</strain>
    </source>
</reference>